<evidence type="ECO:0000313" key="3">
    <source>
        <dbReference type="Proteomes" id="UP000614580"/>
    </source>
</evidence>
<protein>
    <recommendedName>
        <fullName evidence="4">Peptidase S8/S53 domain-containing protein</fullName>
    </recommendedName>
</protein>
<organism evidence="2 3">
    <name type="scientific">Candidatus Argoarchaeum ethanivorans</name>
    <dbReference type="NCBI Taxonomy" id="2608793"/>
    <lineage>
        <taxon>Archaea</taxon>
        <taxon>Methanobacteriati</taxon>
        <taxon>Methanobacteriota</taxon>
        <taxon>Stenosarchaea group</taxon>
        <taxon>Methanomicrobia</taxon>
        <taxon>Methanosarcinales</taxon>
        <taxon>Methanosarcinales incertae sedis</taxon>
        <taxon>GOM Arc I cluster</taxon>
        <taxon>Candidatus Argoarchaeum</taxon>
    </lineage>
</organism>
<dbReference type="AlphaFoldDB" id="A0A812A3I6"/>
<evidence type="ECO:0000256" key="1">
    <source>
        <dbReference type="ARBA" id="ARBA00022801"/>
    </source>
</evidence>
<dbReference type="EMBL" id="CAJHZY010000086">
    <property type="protein sequence ID" value="CAD7767213.1"/>
    <property type="molecule type" value="Genomic_DNA"/>
</dbReference>
<sequence>MRNVLLILFVFIVGIGFGQNTNRRYIITFKDKKTNSYEVRNPERFLSARALERRERMQISVIENDLPVSEGCIRDIEELGYKIEGRSKWLNSIIVSNIIGDRKENIVQLDYVLSVKEVSIPTLKSEKPFFKIEKELNSSSVYSFVKSGGVYDYGNSYSQIALFKGDSVHNMGYNGEGVIIAVLDAGFRNGDKMPVFDSLWENNQILGTKNNNTNNNT</sequence>
<dbReference type="Proteomes" id="UP000614580">
    <property type="component" value="Unassembled WGS sequence"/>
</dbReference>
<dbReference type="PROSITE" id="PS00136">
    <property type="entry name" value="SUBTILASE_ASP"/>
    <property type="match status" value="1"/>
</dbReference>
<evidence type="ECO:0008006" key="4">
    <source>
        <dbReference type="Google" id="ProtNLM"/>
    </source>
</evidence>
<comment type="caution">
    <text evidence="2">The sequence shown here is derived from an EMBL/GenBank/DDBJ whole genome shotgun (WGS) entry which is preliminary data.</text>
</comment>
<keyword evidence="1" id="KW-0378">Hydrolase</keyword>
<reference evidence="2" key="1">
    <citation type="submission" date="2020-12" db="EMBL/GenBank/DDBJ databases">
        <authorList>
            <person name="Hahn C.J."/>
            <person name="Laso-Perez R."/>
            <person name="Vulcano F."/>
            <person name="Vaziourakis K.-M."/>
            <person name="Stokke R."/>
            <person name="Steen I.H."/>
            <person name="Teske A."/>
            <person name="Boetius A."/>
            <person name="Liebeke M."/>
            <person name="Amann R."/>
            <person name="Knittel K."/>
        </authorList>
    </citation>
    <scope>NUCLEOTIDE SEQUENCE</scope>
    <source>
        <strain evidence="2">Gfbio:c6db26ca-90af-429b-aeed-0e3e8aed0b5e:GoM-Arc1_AMV-AAA_792_C10</strain>
    </source>
</reference>
<evidence type="ECO:0000313" key="2">
    <source>
        <dbReference type="EMBL" id="CAD7767213.1"/>
    </source>
</evidence>
<proteinExistence type="predicted"/>
<name>A0A812A3I6_9EURY</name>
<accession>A0A812A3I6</accession>
<dbReference type="GO" id="GO:0006508">
    <property type="term" value="P:proteolysis"/>
    <property type="evidence" value="ECO:0007669"/>
    <property type="project" value="InterPro"/>
</dbReference>
<dbReference type="InterPro" id="IPR023827">
    <property type="entry name" value="Peptidase_S8_Asp-AS"/>
</dbReference>
<gene>
    <name evidence="2" type="ORF">DNFNHJIP_00620</name>
</gene>
<dbReference type="SUPFAM" id="SSF52743">
    <property type="entry name" value="Subtilisin-like"/>
    <property type="match status" value="1"/>
</dbReference>
<dbReference type="GO" id="GO:0004252">
    <property type="term" value="F:serine-type endopeptidase activity"/>
    <property type="evidence" value="ECO:0007669"/>
    <property type="project" value="InterPro"/>
</dbReference>
<dbReference type="InterPro" id="IPR036852">
    <property type="entry name" value="Peptidase_S8/S53_dom_sf"/>
</dbReference>